<evidence type="ECO:0008006" key="3">
    <source>
        <dbReference type="Google" id="ProtNLM"/>
    </source>
</evidence>
<sequence length="99" mass="10192">MFENILQSVQQIAGQAVEQNPDVDNAHKEGIASEAASSIKEGIEGAVANGNIGSLLGFFSNSNETAESNPVVQNISGNFINNITQKFGLGSGALSLSAI</sequence>
<accession>A0A2W5ES10</accession>
<feature type="non-terminal residue" evidence="1">
    <location>
        <position position="99"/>
    </location>
</feature>
<reference evidence="1 2" key="1">
    <citation type="submission" date="2017-11" db="EMBL/GenBank/DDBJ databases">
        <title>Infants hospitalized years apart are colonized by the same room-sourced microbial strains.</title>
        <authorList>
            <person name="Brooks B."/>
            <person name="Olm M.R."/>
            <person name="Firek B.A."/>
            <person name="Baker R."/>
            <person name="Thomas B.C."/>
            <person name="Morowitz M.J."/>
            <person name="Banfield J.F."/>
        </authorList>
    </citation>
    <scope>NUCLEOTIDE SEQUENCE [LARGE SCALE GENOMIC DNA]</scope>
    <source>
        <strain evidence="1">S2_009_000_R2_76</strain>
    </source>
</reference>
<dbReference type="EMBL" id="QFOI01000321">
    <property type="protein sequence ID" value="PZP44357.1"/>
    <property type="molecule type" value="Genomic_DNA"/>
</dbReference>
<proteinExistence type="predicted"/>
<evidence type="ECO:0000313" key="1">
    <source>
        <dbReference type="EMBL" id="PZP44357.1"/>
    </source>
</evidence>
<dbReference type="Proteomes" id="UP000249645">
    <property type="component" value="Unassembled WGS sequence"/>
</dbReference>
<protein>
    <recommendedName>
        <fullName evidence="3">DUF937 domain-containing protein</fullName>
    </recommendedName>
</protein>
<comment type="caution">
    <text evidence="1">The sequence shown here is derived from an EMBL/GenBank/DDBJ whole genome shotgun (WGS) entry which is preliminary data.</text>
</comment>
<organism evidence="1 2">
    <name type="scientific">Pseudopedobacter saltans</name>
    <dbReference type="NCBI Taxonomy" id="151895"/>
    <lineage>
        <taxon>Bacteria</taxon>
        <taxon>Pseudomonadati</taxon>
        <taxon>Bacteroidota</taxon>
        <taxon>Sphingobacteriia</taxon>
        <taxon>Sphingobacteriales</taxon>
        <taxon>Sphingobacteriaceae</taxon>
        <taxon>Pseudopedobacter</taxon>
    </lineage>
</organism>
<gene>
    <name evidence="1" type="ORF">DI598_14645</name>
</gene>
<dbReference type="AlphaFoldDB" id="A0A2W5ES10"/>
<name>A0A2W5ES10_9SPHI</name>
<evidence type="ECO:0000313" key="2">
    <source>
        <dbReference type="Proteomes" id="UP000249645"/>
    </source>
</evidence>